<evidence type="ECO:0000256" key="7">
    <source>
        <dbReference type="ARBA" id="ARBA00022723"/>
    </source>
</evidence>
<keyword evidence="6" id="KW-0808">Transferase</keyword>
<comment type="function">
    <text evidence="3">Might act as an E3 ubiquitin-protein ligase, or as part of E3 complex, which accepts ubiquitin from specific E2 ubiquitin-conjugating enzymes and then transfers it to substrates.</text>
</comment>
<comment type="catalytic activity">
    <reaction evidence="1">
        <text>[E2 ubiquitin-conjugating enzyme]-S-ubiquitinyl-L-cysteine + [acceptor protein]-L-lysine = [E2 ubiquitin-conjugating enzyme]-L-cysteine + [acceptor protein]-N(6)-ubiquitinyl-L-lysine.</text>
        <dbReference type="EC" id="2.3.2.31"/>
    </reaction>
</comment>
<feature type="domain" description="RING-type" evidence="16">
    <location>
        <begin position="157"/>
        <end position="372"/>
    </location>
</feature>
<evidence type="ECO:0000256" key="14">
    <source>
        <dbReference type="SAM" id="SignalP"/>
    </source>
</evidence>
<dbReference type="CDD" id="cd22582">
    <property type="entry name" value="BRcat_RBR_unk"/>
    <property type="match status" value="1"/>
</dbReference>
<dbReference type="GO" id="GO:0016567">
    <property type="term" value="P:protein ubiquitination"/>
    <property type="evidence" value="ECO:0007669"/>
    <property type="project" value="InterPro"/>
</dbReference>
<dbReference type="InterPro" id="IPR002867">
    <property type="entry name" value="IBR_dom"/>
</dbReference>
<dbReference type="PANTHER" id="PTHR11685">
    <property type="entry name" value="RBR FAMILY RING FINGER AND IBR DOMAIN-CONTAINING"/>
    <property type="match status" value="1"/>
</dbReference>
<evidence type="ECO:0000256" key="8">
    <source>
        <dbReference type="ARBA" id="ARBA00022737"/>
    </source>
</evidence>
<evidence type="ECO:0000259" key="15">
    <source>
        <dbReference type="PROSITE" id="PS50089"/>
    </source>
</evidence>
<evidence type="ECO:0000256" key="4">
    <source>
        <dbReference type="ARBA" id="ARBA00005884"/>
    </source>
</evidence>
<feature type="signal peptide" evidence="14">
    <location>
        <begin position="1"/>
        <end position="24"/>
    </location>
</feature>
<feature type="chain" id="PRO_5044012139" description="RBR-type E3 ubiquitin transferase" evidence="14">
    <location>
        <begin position="25"/>
        <end position="425"/>
    </location>
</feature>
<evidence type="ECO:0000256" key="11">
    <source>
        <dbReference type="ARBA" id="ARBA00022833"/>
    </source>
</evidence>
<dbReference type="InterPro" id="IPR031127">
    <property type="entry name" value="E3_UB_ligase_RBR"/>
</dbReference>
<evidence type="ECO:0000256" key="3">
    <source>
        <dbReference type="ARBA" id="ARBA00003976"/>
    </source>
</evidence>
<dbReference type="EC" id="2.3.2.31" evidence="5"/>
<organism evidence="17 18">
    <name type="scientific">Dendrobium chrysotoxum</name>
    <name type="common">Orchid</name>
    <dbReference type="NCBI Taxonomy" id="161865"/>
    <lineage>
        <taxon>Eukaryota</taxon>
        <taxon>Viridiplantae</taxon>
        <taxon>Streptophyta</taxon>
        <taxon>Embryophyta</taxon>
        <taxon>Tracheophyta</taxon>
        <taxon>Spermatophyta</taxon>
        <taxon>Magnoliopsida</taxon>
        <taxon>Liliopsida</taxon>
        <taxon>Asparagales</taxon>
        <taxon>Orchidaceae</taxon>
        <taxon>Epidendroideae</taxon>
        <taxon>Malaxideae</taxon>
        <taxon>Dendrobiinae</taxon>
        <taxon>Dendrobium</taxon>
    </lineage>
</organism>
<keyword evidence="18" id="KW-1185">Reference proteome</keyword>
<evidence type="ECO:0000256" key="9">
    <source>
        <dbReference type="ARBA" id="ARBA00022771"/>
    </source>
</evidence>
<sequence>MVFDLFKFHILFNFLFSLLEKSSGRRNQRRGSPMDVRSPNQGIIIVPDENPCKGSGLNDPIEIDDEVEFLGVLEMSRGSSRKHPIVVEQEGLHQAWASSFLRLKPKRSRSFKKPLVESPWAGKPVIEIGESSGTSLQEKLEMEFGVSSGSFPIRLEPDFNCEICMESKYPNELFAIEGCSHIYCKSCVSQYVAAKVEENVLFIKCPDPNCIKGKLEPAMCSRILEDGVFDLWCKALCELMVNDKFYCPFKDCSALMINDEEEVITDAECPHCKRLFCAQCRVPWHEGFSCNEFQSLGKNDRKIEDLMLMKLAKESKWQRCPKCKFFVERIDGCVPFYLLLRVCIRNENQPLLPEMQALAAEIHFSFEFFRVEDELQRSVSSKRIIVNRMEVILNDPMIVRILSKKKFKISKNMDHMKSYNHLGKS</sequence>
<dbReference type="InterPro" id="IPR017907">
    <property type="entry name" value="Znf_RING_CS"/>
</dbReference>
<keyword evidence="8" id="KW-0677">Repeat</keyword>
<evidence type="ECO:0000256" key="10">
    <source>
        <dbReference type="ARBA" id="ARBA00022786"/>
    </source>
</evidence>
<evidence type="ECO:0000256" key="12">
    <source>
        <dbReference type="PROSITE-ProRule" id="PRU00175"/>
    </source>
</evidence>
<accession>A0AAV7GV30</accession>
<evidence type="ECO:0000256" key="1">
    <source>
        <dbReference type="ARBA" id="ARBA00001798"/>
    </source>
</evidence>
<dbReference type="InterPro" id="IPR013083">
    <property type="entry name" value="Znf_RING/FYVE/PHD"/>
</dbReference>
<dbReference type="PROSITE" id="PS50089">
    <property type="entry name" value="ZF_RING_2"/>
    <property type="match status" value="1"/>
</dbReference>
<evidence type="ECO:0000313" key="17">
    <source>
        <dbReference type="EMBL" id="KAH0460541.1"/>
    </source>
</evidence>
<keyword evidence="10" id="KW-0833">Ubl conjugation pathway</keyword>
<evidence type="ECO:0000256" key="13">
    <source>
        <dbReference type="SAM" id="MobiDB-lite"/>
    </source>
</evidence>
<gene>
    <name evidence="17" type="ORF">IEQ34_011204</name>
</gene>
<dbReference type="GO" id="GO:0061630">
    <property type="term" value="F:ubiquitin protein ligase activity"/>
    <property type="evidence" value="ECO:0007669"/>
    <property type="project" value="UniProtKB-EC"/>
</dbReference>
<dbReference type="Pfam" id="PF01485">
    <property type="entry name" value="IBR"/>
    <property type="match status" value="1"/>
</dbReference>
<keyword evidence="14" id="KW-0732">Signal</keyword>
<dbReference type="PROSITE" id="PS51873">
    <property type="entry name" value="TRIAD"/>
    <property type="match status" value="1"/>
</dbReference>
<comment type="cofactor">
    <cofactor evidence="2">
        <name>Zn(2+)</name>
        <dbReference type="ChEBI" id="CHEBI:29105"/>
    </cofactor>
</comment>
<dbReference type="GO" id="GO:0008270">
    <property type="term" value="F:zinc ion binding"/>
    <property type="evidence" value="ECO:0007669"/>
    <property type="project" value="UniProtKB-KW"/>
</dbReference>
<proteinExistence type="inferred from homology"/>
<evidence type="ECO:0000256" key="6">
    <source>
        <dbReference type="ARBA" id="ARBA00022679"/>
    </source>
</evidence>
<protein>
    <recommendedName>
        <fullName evidence="5">RBR-type E3 ubiquitin transferase</fullName>
        <ecNumber evidence="5">2.3.2.31</ecNumber>
    </recommendedName>
</protein>
<dbReference type="SMART" id="SM00647">
    <property type="entry name" value="IBR"/>
    <property type="match status" value="1"/>
</dbReference>
<keyword evidence="7" id="KW-0479">Metal-binding</keyword>
<feature type="region of interest" description="Disordered" evidence="13">
    <location>
        <begin position="25"/>
        <end position="49"/>
    </location>
</feature>
<name>A0AAV7GV30_DENCH</name>
<evidence type="ECO:0000256" key="2">
    <source>
        <dbReference type="ARBA" id="ARBA00001947"/>
    </source>
</evidence>
<dbReference type="InterPro" id="IPR001841">
    <property type="entry name" value="Znf_RING"/>
</dbReference>
<dbReference type="EMBL" id="JAGFBR010000010">
    <property type="protein sequence ID" value="KAH0460541.1"/>
    <property type="molecule type" value="Genomic_DNA"/>
</dbReference>
<dbReference type="AlphaFoldDB" id="A0AAV7GV30"/>
<evidence type="ECO:0000259" key="16">
    <source>
        <dbReference type="PROSITE" id="PS51873"/>
    </source>
</evidence>
<dbReference type="FunFam" id="3.30.40.10:FF:000230">
    <property type="entry name" value="RBR-type E3 ubiquitin transferase"/>
    <property type="match status" value="1"/>
</dbReference>
<comment type="caution">
    <text evidence="17">The sequence shown here is derived from an EMBL/GenBank/DDBJ whole genome shotgun (WGS) entry which is preliminary data.</text>
</comment>
<keyword evidence="9 12" id="KW-0863">Zinc-finger</keyword>
<dbReference type="Proteomes" id="UP000775213">
    <property type="component" value="Unassembled WGS sequence"/>
</dbReference>
<dbReference type="InterPro" id="IPR044066">
    <property type="entry name" value="TRIAD_supradom"/>
</dbReference>
<comment type="similarity">
    <text evidence="4">Belongs to the RBR family. Ariadne subfamily.</text>
</comment>
<feature type="domain" description="RING-type" evidence="15">
    <location>
        <begin position="161"/>
        <end position="206"/>
    </location>
</feature>
<evidence type="ECO:0000313" key="18">
    <source>
        <dbReference type="Proteomes" id="UP000775213"/>
    </source>
</evidence>
<dbReference type="PROSITE" id="PS00518">
    <property type="entry name" value="ZF_RING_1"/>
    <property type="match status" value="1"/>
</dbReference>
<keyword evidence="11" id="KW-0862">Zinc</keyword>
<dbReference type="SUPFAM" id="SSF57850">
    <property type="entry name" value="RING/U-box"/>
    <property type="match status" value="3"/>
</dbReference>
<evidence type="ECO:0000256" key="5">
    <source>
        <dbReference type="ARBA" id="ARBA00012251"/>
    </source>
</evidence>
<reference evidence="17 18" key="1">
    <citation type="journal article" date="2021" name="Hortic Res">
        <title>Chromosome-scale assembly of the Dendrobium chrysotoxum genome enhances the understanding of orchid evolution.</title>
        <authorList>
            <person name="Zhang Y."/>
            <person name="Zhang G.Q."/>
            <person name="Zhang D."/>
            <person name="Liu X.D."/>
            <person name="Xu X.Y."/>
            <person name="Sun W.H."/>
            <person name="Yu X."/>
            <person name="Zhu X."/>
            <person name="Wang Z.W."/>
            <person name="Zhao X."/>
            <person name="Zhong W.Y."/>
            <person name="Chen H."/>
            <person name="Yin W.L."/>
            <person name="Huang T."/>
            <person name="Niu S.C."/>
            <person name="Liu Z.J."/>
        </authorList>
    </citation>
    <scope>NUCLEOTIDE SEQUENCE [LARGE SCALE GENOMIC DNA]</scope>
    <source>
        <strain evidence="17">Lindl</strain>
    </source>
</reference>
<dbReference type="Gene3D" id="3.30.40.10">
    <property type="entry name" value="Zinc/RING finger domain, C3HC4 (zinc finger)"/>
    <property type="match status" value="1"/>
</dbReference>